<gene>
    <name evidence="2" type="ORF">L210DRAFT_2060279</name>
</gene>
<evidence type="ECO:0000313" key="3">
    <source>
        <dbReference type="Proteomes" id="UP001194468"/>
    </source>
</evidence>
<dbReference type="Proteomes" id="UP001194468">
    <property type="component" value="Unassembled WGS sequence"/>
</dbReference>
<protein>
    <submittedName>
        <fullName evidence="2">Uncharacterized protein</fullName>
    </submittedName>
</protein>
<comment type="caution">
    <text evidence="2">The sequence shown here is derived from an EMBL/GenBank/DDBJ whole genome shotgun (WGS) entry which is preliminary data.</text>
</comment>
<accession>A0AAD4GNL8</accession>
<evidence type="ECO:0000313" key="2">
    <source>
        <dbReference type="EMBL" id="KAF8452859.1"/>
    </source>
</evidence>
<sequence>MAIQFLRQSLRMYRATKQWQLSRYMNLLFREGVIYFLVTLAFGLVNIQTQHIFVTLPVKWLSAVLRVGSNVPVFTLPPRFILSIRALYARDLRDRRGYGIDTGFGISSLGNSSVGGTAIVFADMEGSEGSQQDEEIRMEEGEDQLTRVVTIGIDEISRVAAP</sequence>
<name>A0AAD4GNL8_BOLED</name>
<evidence type="ECO:0000256" key="1">
    <source>
        <dbReference type="SAM" id="Phobius"/>
    </source>
</evidence>
<proteinExistence type="predicted"/>
<reference evidence="2" key="1">
    <citation type="submission" date="2019-10" db="EMBL/GenBank/DDBJ databases">
        <authorList>
            <consortium name="DOE Joint Genome Institute"/>
            <person name="Kuo A."/>
            <person name="Miyauchi S."/>
            <person name="Kiss E."/>
            <person name="Drula E."/>
            <person name="Kohler A."/>
            <person name="Sanchez-Garcia M."/>
            <person name="Andreopoulos B."/>
            <person name="Barry K.W."/>
            <person name="Bonito G."/>
            <person name="Buee M."/>
            <person name="Carver A."/>
            <person name="Chen C."/>
            <person name="Cichocki N."/>
            <person name="Clum A."/>
            <person name="Culley D."/>
            <person name="Crous P.W."/>
            <person name="Fauchery L."/>
            <person name="Girlanda M."/>
            <person name="Hayes R."/>
            <person name="Keri Z."/>
            <person name="LaButti K."/>
            <person name="Lipzen A."/>
            <person name="Lombard V."/>
            <person name="Magnuson J."/>
            <person name="Maillard F."/>
            <person name="Morin E."/>
            <person name="Murat C."/>
            <person name="Nolan M."/>
            <person name="Ohm R."/>
            <person name="Pangilinan J."/>
            <person name="Pereira M."/>
            <person name="Perotto S."/>
            <person name="Peter M."/>
            <person name="Riley R."/>
            <person name="Sitrit Y."/>
            <person name="Stielow B."/>
            <person name="Szollosi G."/>
            <person name="Zifcakova L."/>
            <person name="Stursova M."/>
            <person name="Spatafora J.W."/>
            <person name="Tedersoo L."/>
            <person name="Vaario L.-M."/>
            <person name="Yamada A."/>
            <person name="Yan M."/>
            <person name="Wang P."/>
            <person name="Xu J."/>
            <person name="Bruns T."/>
            <person name="Baldrian P."/>
            <person name="Vilgalys R."/>
            <person name="Henrissat B."/>
            <person name="Grigoriev I.V."/>
            <person name="Hibbett D."/>
            <person name="Nagy L.G."/>
            <person name="Martin F.M."/>
        </authorList>
    </citation>
    <scope>NUCLEOTIDE SEQUENCE</scope>
    <source>
        <strain evidence="2">BED1</strain>
    </source>
</reference>
<keyword evidence="1" id="KW-1133">Transmembrane helix</keyword>
<keyword evidence="1" id="KW-0472">Membrane</keyword>
<dbReference type="AlphaFoldDB" id="A0AAD4GNL8"/>
<reference evidence="2" key="2">
    <citation type="journal article" date="2020" name="Nat. Commun.">
        <title>Large-scale genome sequencing of mycorrhizal fungi provides insights into the early evolution of symbiotic traits.</title>
        <authorList>
            <person name="Miyauchi S."/>
            <person name="Kiss E."/>
            <person name="Kuo A."/>
            <person name="Drula E."/>
            <person name="Kohler A."/>
            <person name="Sanchez-Garcia M."/>
            <person name="Morin E."/>
            <person name="Andreopoulos B."/>
            <person name="Barry K.W."/>
            <person name="Bonito G."/>
            <person name="Buee M."/>
            <person name="Carver A."/>
            <person name="Chen C."/>
            <person name="Cichocki N."/>
            <person name="Clum A."/>
            <person name="Culley D."/>
            <person name="Crous P.W."/>
            <person name="Fauchery L."/>
            <person name="Girlanda M."/>
            <person name="Hayes R.D."/>
            <person name="Keri Z."/>
            <person name="LaButti K."/>
            <person name="Lipzen A."/>
            <person name="Lombard V."/>
            <person name="Magnuson J."/>
            <person name="Maillard F."/>
            <person name="Murat C."/>
            <person name="Nolan M."/>
            <person name="Ohm R.A."/>
            <person name="Pangilinan J."/>
            <person name="Pereira M.F."/>
            <person name="Perotto S."/>
            <person name="Peter M."/>
            <person name="Pfister S."/>
            <person name="Riley R."/>
            <person name="Sitrit Y."/>
            <person name="Stielow J.B."/>
            <person name="Szollosi G."/>
            <person name="Zifcakova L."/>
            <person name="Stursova M."/>
            <person name="Spatafora J.W."/>
            <person name="Tedersoo L."/>
            <person name="Vaario L.M."/>
            <person name="Yamada A."/>
            <person name="Yan M."/>
            <person name="Wang P."/>
            <person name="Xu J."/>
            <person name="Bruns T."/>
            <person name="Baldrian P."/>
            <person name="Vilgalys R."/>
            <person name="Dunand C."/>
            <person name="Henrissat B."/>
            <person name="Grigoriev I.V."/>
            <person name="Hibbett D."/>
            <person name="Nagy L.G."/>
            <person name="Martin F.M."/>
        </authorList>
    </citation>
    <scope>NUCLEOTIDE SEQUENCE</scope>
    <source>
        <strain evidence="2">BED1</strain>
    </source>
</reference>
<dbReference type="EMBL" id="WHUW01000001">
    <property type="protein sequence ID" value="KAF8452859.1"/>
    <property type="molecule type" value="Genomic_DNA"/>
</dbReference>
<keyword evidence="3" id="KW-1185">Reference proteome</keyword>
<feature type="transmembrane region" description="Helical" evidence="1">
    <location>
        <begin position="27"/>
        <end position="47"/>
    </location>
</feature>
<keyword evidence="1" id="KW-0812">Transmembrane</keyword>
<organism evidence="2 3">
    <name type="scientific">Boletus edulis BED1</name>
    <dbReference type="NCBI Taxonomy" id="1328754"/>
    <lineage>
        <taxon>Eukaryota</taxon>
        <taxon>Fungi</taxon>
        <taxon>Dikarya</taxon>
        <taxon>Basidiomycota</taxon>
        <taxon>Agaricomycotina</taxon>
        <taxon>Agaricomycetes</taxon>
        <taxon>Agaricomycetidae</taxon>
        <taxon>Boletales</taxon>
        <taxon>Boletineae</taxon>
        <taxon>Boletaceae</taxon>
        <taxon>Boletoideae</taxon>
        <taxon>Boletus</taxon>
    </lineage>
</organism>